<evidence type="ECO:0000256" key="1">
    <source>
        <dbReference type="ARBA" id="ARBA00022729"/>
    </source>
</evidence>
<dbReference type="Proteomes" id="UP000236736">
    <property type="component" value="Unassembled WGS sequence"/>
</dbReference>
<feature type="signal peptide" evidence="2">
    <location>
        <begin position="1"/>
        <end position="20"/>
    </location>
</feature>
<sequence length="215" mass="24080">MHQRLLFILPLLLLSFGSFAQFEKGNKLLGGTLNYSSSTFNPGLPGQISKTNSLNISPILGVFVSDRTLVGLVFDALSYNSENSYNGQESSYESNRFGFGPFVRRYFPVREWVAFYGQADLGYSAGKTKQTYSNSPNQNYERSLNVFHIGTSLGLAFFPTNWMSIDLSMNPLSFSHTVDKNEVGSSFADQRINSFNFNLSTDAFFIGAHFFLNKK</sequence>
<reference evidence="5" key="1">
    <citation type="submission" date="2016-10" db="EMBL/GenBank/DDBJ databases">
        <authorList>
            <person name="Varghese N."/>
            <person name="Submissions S."/>
        </authorList>
    </citation>
    <scope>NUCLEOTIDE SEQUENCE [LARGE SCALE GENOMIC DNA]</scope>
    <source>
        <strain evidence="5">DSM 17298</strain>
    </source>
</reference>
<keyword evidence="1 2" id="KW-0732">Signal</keyword>
<organism evidence="4 5">
    <name type="scientific">Algoriphagus boritolerans DSM 17298 = JCM 18970</name>
    <dbReference type="NCBI Taxonomy" id="1120964"/>
    <lineage>
        <taxon>Bacteria</taxon>
        <taxon>Pseudomonadati</taxon>
        <taxon>Bacteroidota</taxon>
        <taxon>Cytophagia</taxon>
        <taxon>Cytophagales</taxon>
        <taxon>Cyclobacteriaceae</taxon>
        <taxon>Algoriphagus</taxon>
    </lineage>
</organism>
<name>A0A1H5YXG1_9BACT</name>
<dbReference type="InterPro" id="IPR011250">
    <property type="entry name" value="OMP/PagP_B-barrel"/>
</dbReference>
<dbReference type="STRING" id="1120964.GCA_001313265_04869"/>
<evidence type="ECO:0000313" key="5">
    <source>
        <dbReference type="Proteomes" id="UP000236736"/>
    </source>
</evidence>
<dbReference type="EMBL" id="FNVR01000022">
    <property type="protein sequence ID" value="SEG28117.1"/>
    <property type="molecule type" value="Genomic_DNA"/>
</dbReference>
<gene>
    <name evidence="4" type="ORF">SAMN03080598_03191</name>
</gene>
<accession>A0A1H5YXG1</accession>
<keyword evidence="5" id="KW-1185">Reference proteome</keyword>
<evidence type="ECO:0000259" key="3">
    <source>
        <dbReference type="Pfam" id="PF13505"/>
    </source>
</evidence>
<dbReference type="AlphaFoldDB" id="A0A1H5YXG1"/>
<protein>
    <submittedName>
        <fullName evidence="4">Outer membrane protein beta-barrel domain-containing protein</fullName>
    </submittedName>
</protein>
<proteinExistence type="predicted"/>
<dbReference type="OrthoDB" id="945117at2"/>
<dbReference type="InterPro" id="IPR027385">
    <property type="entry name" value="Beta-barrel_OMP"/>
</dbReference>
<evidence type="ECO:0000313" key="4">
    <source>
        <dbReference type="EMBL" id="SEG28117.1"/>
    </source>
</evidence>
<dbReference type="RefSeq" id="WP_103925814.1">
    <property type="nucleotide sequence ID" value="NZ_FNVR01000022.1"/>
</dbReference>
<feature type="domain" description="Outer membrane protein beta-barrel" evidence="3">
    <location>
        <begin position="11"/>
        <end position="198"/>
    </location>
</feature>
<evidence type="ECO:0000256" key="2">
    <source>
        <dbReference type="SAM" id="SignalP"/>
    </source>
</evidence>
<dbReference type="Pfam" id="PF13505">
    <property type="entry name" value="OMP_b-brl"/>
    <property type="match status" value="1"/>
</dbReference>
<dbReference type="SUPFAM" id="SSF56925">
    <property type="entry name" value="OMPA-like"/>
    <property type="match status" value="1"/>
</dbReference>
<feature type="chain" id="PRO_5009291060" evidence="2">
    <location>
        <begin position="21"/>
        <end position="215"/>
    </location>
</feature>